<dbReference type="KEGG" id="mgad:MGAD_29500"/>
<evidence type="ECO:0000313" key="1">
    <source>
        <dbReference type="EMBL" id="BBZ18615.1"/>
    </source>
</evidence>
<protein>
    <submittedName>
        <fullName evidence="1">Uncharacterized protein</fullName>
    </submittedName>
</protein>
<sequence length="163" mass="19040">MDPMARARELFFKYDGSRFYMSRDDVEWEFRSYEIPEQLRKQWLEELTATKLDKLEAGDNWSVVYFLLHHRDTRHLERILRATPRGSYGQRCAFLEDVLEYVKMCAQAQVVGGTQIREAAQYVLNQARAIDPDVEQNVSPERVVHIIASATELRSLSEGFPKP</sequence>
<accession>A0A7I7WPK2</accession>
<evidence type="ECO:0000313" key="2">
    <source>
        <dbReference type="Proteomes" id="UP000466187"/>
    </source>
</evidence>
<proteinExistence type="predicted"/>
<reference evidence="1 2" key="1">
    <citation type="journal article" date="2019" name="Emerg. Microbes Infect.">
        <title>Comprehensive subspecies identification of 175 nontuberculous mycobacteria species based on 7547 genomic profiles.</title>
        <authorList>
            <person name="Matsumoto Y."/>
            <person name="Kinjo T."/>
            <person name="Motooka D."/>
            <person name="Nabeya D."/>
            <person name="Jung N."/>
            <person name="Uechi K."/>
            <person name="Horii T."/>
            <person name="Iida T."/>
            <person name="Fujita J."/>
            <person name="Nakamura S."/>
        </authorList>
    </citation>
    <scope>NUCLEOTIDE SEQUENCE [LARGE SCALE GENOMIC DNA]</scope>
    <source>
        <strain evidence="1 2">JCM 12688</strain>
    </source>
</reference>
<dbReference type="Proteomes" id="UP000466187">
    <property type="component" value="Chromosome"/>
</dbReference>
<dbReference type="RefSeq" id="WP_163687119.1">
    <property type="nucleotide sequence ID" value="NZ_AP022608.1"/>
</dbReference>
<dbReference type="AlphaFoldDB" id="A0A7I7WPK2"/>
<organism evidence="1 2">
    <name type="scientific">Mycolicibacterium gadium</name>
    <name type="common">Mycobacterium gadium</name>
    <dbReference type="NCBI Taxonomy" id="1794"/>
    <lineage>
        <taxon>Bacteria</taxon>
        <taxon>Bacillati</taxon>
        <taxon>Actinomycetota</taxon>
        <taxon>Actinomycetes</taxon>
        <taxon>Mycobacteriales</taxon>
        <taxon>Mycobacteriaceae</taxon>
        <taxon>Mycolicibacterium</taxon>
    </lineage>
</organism>
<name>A0A7I7WPK2_MYCGU</name>
<gene>
    <name evidence="1" type="ORF">MGAD_29500</name>
</gene>
<dbReference type="EMBL" id="AP022608">
    <property type="protein sequence ID" value="BBZ18615.1"/>
    <property type="molecule type" value="Genomic_DNA"/>
</dbReference>